<keyword evidence="15" id="KW-1185">Reference proteome</keyword>
<evidence type="ECO:0000256" key="9">
    <source>
        <dbReference type="ARBA" id="ARBA00022989"/>
    </source>
</evidence>
<keyword evidence="12 13" id="KW-0472">Membrane</keyword>
<dbReference type="InterPro" id="IPR003689">
    <property type="entry name" value="ZIP"/>
</dbReference>
<dbReference type="InterPro" id="IPR023498">
    <property type="entry name" value="Zn_transptr_ZupT"/>
</dbReference>
<comment type="caution">
    <text evidence="14">The sequence shown here is derived from an EMBL/GenBank/DDBJ whole genome shotgun (WGS) entry which is preliminary data.</text>
</comment>
<dbReference type="GO" id="GO:0005886">
    <property type="term" value="C:plasma membrane"/>
    <property type="evidence" value="ECO:0007669"/>
    <property type="project" value="UniProtKB-SubCell"/>
</dbReference>
<dbReference type="Proteomes" id="UP000570823">
    <property type="component" value="Unassembled WGS sequence"/>
</dbReference>
<gene>
    <name evidence="14" type="primary">zupT</name>
    <name evidence="14" type="ORF">HWN36_06220</name>
</gene>
<evidence type="ECO:0000256" key="2">
    <source>
        <dbReference type="ARBA" id="ARBA00009703"/>
    </source>
</evidence>
<feature type="transmembrane region" description="Helical" evidence="13">
    <location>
        <begin position="6"/>
        <end position="31"/>
    </location>
</feature>
<evidence type="ECO:0000256" key="4">
    <source>
        <dbReference type="ARBA" id="ARBA00022475"/>
    </source>
</evidence>
<keyword evidence="6" id="KW-0479">Metal-binding</keyword>
<dbReference type="GO" id="GO:0046872">
    <property type="term" value="F:metal ion binding"/>
    <property type="evidence" value="ECO:0007669"/>
    <property type="project" value="UniProtKB-KW"/>
</dbReference>
<dbReference type="GO" id="GO:0005385">
    <property type="term" value="F:zinc ion transmembrane transporter activity"/>
    <property type="evidence" value="ECO:0007669"/>
    <property type="project" value="TreeGrafter"/>
</dbReference>
<feature type="transmembrane region" description="Helical" evidence="13">
    <location>
        <begin position="214"/>
        <end position="236"/>
    </location>
</feature>
<evidence type="ECO:0000256" key="6">
    <source>
        <dbReference type="ARBA" id="ARBA00022723"/>
    </source>
</evidence>
<dbReference type="EMBL" id="JABXWR010000001">
    <property type="protein sequence ID" value="NVO66910.1"/>
    <property type="molecule type" value="Genomic_DNA"/>
</dbReference>
<evidence type="ECO:0000256" key="12">
    <source>
        <dbReference type="ARBA" id="ARBA00023136"/>
    </source>
</evidence>
<feature type="transmembrane region" description="Helical" evidence="13">
    <location>
        <begin position="75"/>
        <end position="97"/>
    </location>
</feature>
<evidence type="ECO:0000256" key="5">
    <source>
        <dbReference type="ARBA" id="ARBA00022692"/>
    </source>
</evidence>
<feature type="transmembrane region" description="Helical" evidence="13">
    <location>
        <begin position="185"/>
        <end position="208"/>
    </location>
</feature>
<keyword evidence="11" id="KW-0406">Ion transport</keyword>
<keyword evidence="7" id="KW-0862">Zinc</keyword>
<accession>A0A7K4HPS7</accession>
<proteinExistence type="inferred from homology"/>
<evidence type="ECO:0000256" key="1">
    <source>
        <dbReference type="ARBA" id="ARBA00004651"/>
    </source>
</evidence>
<evidence type="ECO:0000256" key="13">
    <source>
        <dbReference type="SAM" id="Phobius"/>
    </source>
</evidence>
<feature type="transmembrane region" description="Helical" evidence="13">
    <location>
        <begin position="38"/>
        <end position="55"/>
    </location>
</feature>
<dbReference type="AlphaFoldDB" id="A0A7K4HPS7"/>
<evidence type="ECO:0000256" key="11">
    <source>
        <dbReference type="ARBA" id="ARBA00023065"/>
    </source>
</evidence>
<evidence type="ECO:0000313" key="15">
    <source>
        <dbReference type="Proteomes" id="UP000570823"/>
    </source>
</evidence>
<name>A0A7K4HPS7_9EURY</name>
<sequence>MIDPDTVAVAFGLTLIAGLSTGIGSLMVFFTKKTGTRLLAFSLGFSAGVMIYVSFTELLPAAHAAVGASWGGVPGPWAVTLAFFGGIAFIGLIDHLVPYPQNPHEARRVEEAEGGADAGLYRTGLFTALAIAIHNVPEGMATFYAATADLRIGLSIAAAIAIHNIPEGIAVSVPVYCATGSRARAFLYALLSGLAEPAGALIAFFILLPFFSAGLLGLLFAGVSGIMVFVALDELLPAAREYGETHCAIYGLIAGMALMAVVLLATA</sequence>
<dbReference type="HAMAP" id="MF_00548">
    <property type="entry name" value="ZupT"/>
    <property type="match status" value="1"/>
</dbReference>
<dbReference type="NCBIfam" id="NF003243">
    <property type="entry name" value="PRK04201.1"/>
    <property type="match status" value="1"/>
</dbReference>
<evidence type="ECO:0000256" key="7">
    <source>
        <dbReference type="ARBA" id="ARBA00022833"/>
    </source>
</evidence>
<comment type="similarity">
    <text evidence="2">Belongs to the ZIP transporter (TC 2.A.5) family. ZupT subfamily.</text>
</comment>
<keyword evidence="4" id="KW-1003">Cell membrane</keyword>
<keyword evidence="3" id="KW-0813">Transport</keyword>
<protein>
    <submittedName>
        <fullName evidence="14">Zinc transporter ZupT</fullName>
    </submittedName>
</protein>
<reference evidence="14 15" key="1">
    <citation type="submission" date="2020-06" db="EMBL/GenBank/DDBJ databases">
        <title>Methanofollis fontis sp. nov., a methanogen isolated from marine sediments near a cold seep at Four-Way Closure Ridge offshore southwestern Taiwan.</title>
        <authorList>
            <person name="Chen S.-C."/>
            <person name="Teng N.-H."/>
            <person name="Lin Y.-S."/>
            <person name="Lai M.-C."/>
            <person name="Chen H.-H."/>
            <person name="Wang C.-C."/>
        </authorList>
    </citation>
    <scope>NUCLEOTIDE SEQUENCE [LARGE SCALE GENOMIC DNA]</scope>
    <source>
        <strain evidence="14 15">DSM 2702</strain>
    </source>
</reference>
<evidence type="ECO:0000313" key="14">
    <source>
        <dbReference type="EMBL" id="NVO66910.1"/>
    </source>
</evidence>
<evidence type="ECO:0000256" key="8">
    <source>
        <dbReference type="ARBA" id="ARBA00022906"/>
    </source>
</evidence>
<evidence type="ECO:0000256" key="10">
    <source>
        <dbReference type="ARBA" id="ARBA00023004"/>
    </source>
</evidence>
<comment type="subcellular location">
    <subcellularLocation>
        <location evidence="1">Cell membrane</location>
        <topology evidence="1">Multi-pass membrane protein</topology>
    </subcellularLocation>
</comment>
<evidence type="ECO:0000256" key="3">
    <source>
        <dbReference type="ARBA" id="ARBA00022448"/>
    </source>
</evidence>
<keyword evidence="9 13" id="KW-1133">Transmembrane helix</keyword>
<keyword evidence="5 13" id="KW-0812">Transmembrane</keyword>
<dbReference type="Pfam" id="PF02535">
    <property type="entry name" value="Zip"/>
    <property type="match status" value="1"/>
</dbReference>
<feature type="transmembrane region" description="Helical" evidence="13">
    <location>
        <begin position="248"/>
        <end position="266"/>
    </location>
</feature>
<organism evidence="14 15">
    <name type="scientific">Methanofollis tationis</name>
    <dbReference type="NCBI Taxonomy" id="81417"/>
    <lineage>
        <taxon>Archaea</taxon>
        <taxon>Methanobacteriati</taxon>
        <taxon>Methanobacteriota</taxon>
        <taxon>Stenosarchaea group</taxon>
        <taxon>Methanomicrobia</taxon>
        <taxon>Methanomicrobiales</taxon>
        <taxon>Methanomicrobiaceae</taxon>
        <taxon>Methanofollis</taxon>
    </lineage>
</organism>
<dbReference type="OrthoDB" id="11839at2157"/>
<dbReference type="RefSeq" id="WP_176788558.1">
    <property type="nucleotide sequence ID" value="NZ_JABXWR010000001.1"/>
</dbReference>
<keyword evidence="10" id="KW-0408">Iron</keyword>
<dbReference type="PANTHER" id="PTHR11040:SF205">
    <property type="entry name" value="ZINC TRANSPORTER ZUPT"/>
    <property type="match status" value="1"/>
</dbReference>
<dbReference type="PANTHER" id="PTHR11040">
    <property type="entry name" value="ZINC/IRON TRANSPORTER"/>
    <property type="match status" value="1"/>
</dbReference>
<keyword evidence="8" id="KW-0864">Zinc transport</keyword>